<dbReference type="InterPro" id="IPR021565">
    <property type="entry name" value="Rbsn_Rab-bd"/>
</dbReference>
<dbReference type="PANTHER" id="PTHR13510">
    <property type="entry name" value="FYVE-FINGER-CONTAINING RAB5 EFFECTOR PROTEIN RABENOSYN-5-RELATED"/>
    <property type="match status" value="1"/>
</dbReference>
<dbReference type="InterPro" id="IPR036531">
    <property type="entry name" value="Rbsn_Rab-bd_sf"/>
</dbReference>
<dbReference type="Pfam" id="PF11464">
    <property type="entry name" value="Rbsn"/>
    <property type="match status" value="1"/>
</dbReference>
<dbReference type="SUPFAM" id="SSF57903">
    <property type="entry name" value="FYVE/PHD zinc finger"/>
    <property type="match status" value="1"/>
</dbReference>
<dbReference type="SUPFAM" id="SSF140125">
    <property type="entry name" value="Rabenosyn-5 Rab-binding domain-like"/>
    <property type="match status" value="1"/>
</dbReference>
<dbReference type="SMART" id="SM00064">
    <property type="entry name" value="FYVE"/>
    <property type="match status" value="1"/>
</dbReference>
<dbReference type="AlphaFoldDB" id="A0A5C3NCW8"/>
<organism evidence="7 8">
    <name type="scientific">Heliocybe sulcata</name>
    <dbReference type="NCBI Taxonomy" id="5364"/>
    <lineage>
        <taxon>Eukaryota</taxon>
        <taxon>Fungi</taxon>
        <taxon>Dikarya</taxon>
        <taxon>Basidiomycota</taxon>
        <taxon>Agaricomycotina</taxon>
        <taxon>Agaricomycetes</taxon>
        <taxon>Gloeophyllales</taxon>
        <taxon>Gloeophyllaceae</taxon>
        <taxon>Heliocybe</taxon>
    </lineage>
</organism>
<dbReference type="InterPro" id="IPR052727">
    <property type="entry name" value="Rab4/Rab5_effector"/>
</dbReference>
<accession>A0A5C3NCW8</accession>
<dbReference type="Pfam" id="PF01363">
    <property type="entry name" value="FYVE"/>
    <property type="match status" value="1"/>
</dbReference>
<feature type="compositionally biased region" description="Low complexity" evidence="5">
    <location>
        <begin position="11"/>
        <end position="26"/>
    </location>
</feature>
<feature type="domain" description="FYVE-type" evidence="6">
    <location>
        <begin position="270"/>
        <end position="367"/>
    </location>
</feature>
<dbReference type="EMBL" id="ML213505">
    <property type="protein sequence ID" value="TFK55163.1"/>
    <property type="molecule type" value="Genomic_DNA"/>
</dbReference>
<feature type="compositionally biased region" description="Low complexity" evidence="5">
    <location>
        <begin position="119"/>
        <end position="144"/>
    </location>
</feature>
<evidence type="ECO:0000256" key="3">
    <source>
        <dbReference type="ARBA" id="ARBA00022833"/>
    </source>
</evidence>
<proteinExistence type="predicted"/>
<reference evidence="7 8" key="1">
    <citation type="journal article" date="2019" name="Nat. Ecol. Evol.">
        <title>Megaphylogeny resolves global patterns of mushroom evolution.</title>
        <authorList>
            <person name="Varga T."/>
            <person name="Krizsan K."/>
            <person name="Foldi C."/>
            <person name="Dima B."/>
            <person name="Sanchez-Garcia M."/>
            <person name="Sanchez-Ramirez S."/>
            <person name="Szollosi G.J."/>
            <person name="Szarkandi J.G."/>
            <person name="Papp V."/>
            <person name="Albert L."/>
            <person name="Andreopoulos W."/>
            <person name="Angelini C."/>
            <person name="Antonin V."/>
            <person name="Barry K.W."/>
            <person name="Bougher N.L."/>
            <person name="Buchanan P."/>
            <person name="Buyck B."/>
            <person name="Bense V."/>
            <person name="Catcheside P."/>
            <person name="Chovatia M."/>
            <person name="Cooper J."/>
            <person name="Damon W."/>
            <person name="Desjardin D."/>
            <person name="Finy P."/>
            <person name="Geml J."/>
            <person name="Haridas S."/>
            <person name="Hughes K."/>
            <person name="Justo A."/>
            <person name="Karasinski D."/>
            <person name="Kautmanova I."/>
            <person name="Kiss B."/>
            <person name="Kocsube S."/>
            <person name="Kotiranta H."/>
            <person name="LaButti K.M."/>
            <person name="Lechner B.E."/>
            <person name="Liimatainen K."/>
            <person name="Lipzen A."/>
            <person name="Lukacs Z."/>
            <person name="Mihaltcheva S."/>
            <person name="Morgado L.N."/>
            <person name="Niskanen T."/>
            <person name="Noordeloos M.E."/>
            <person name="Ohm R.A."/>
            <person name="Ortiz-Santana B."/>
            <person name="Ovrebo C."/>
            <person name="Racz N."/>
            <person name="Riley R."/>
            <person name="Savchenko A."/>
            <person name="Shiryaev A."/>
            <person name="Soop K."/>
            <person name="Spirin V."/>
            <person name="Szebenyi C."/>
            <person name="Tomsovsky M."/>
            <person name="Tulloss R.E."/>
            <person name="Uehling J."/>
            <person name="Grigoriev I.V."/>
            <person name="Vagvolgyi C."/>
            <person name="Papp T."/>
            <person name="Martin F.M."/>
            <person name="Miettinen O."/>
            <person name="Hibbett D.S."/>
            <person name="Nagy L.G."/>
        </authorList>
    </citation>
    <scope>NUCLEOTIDE SEQUENCE [LARGE SCALE GENOMIC DNA]</scope>
    <source>
        <strain evidence="7 8">OMC1185</strain>
    </source>
</reference>
<dbReference type="Proteomes" id="UP000305948">
    <property type="component" value="Unassembled WGS sequence"/>
</dbReference>
<evidence type="ECO:0000256" key="5">
    <source>
        <dbReference type="SAM" id="MobiDB-lite"/>
    </source>
</evidence>
<dbReference type="PROSITE" id="PS50178">
    <property type="entry name" value="ZF_FYVE"/>
    <property type="match status" value="1"/>
</dbReference>
<dbReference type="Gene3D" id="3.30.40.10">
    <property type="entry name" value="Zinc/RING finger domain, C3HC4 (zinc finger)"/>
    <property type="match status" value="1"/>
</dbReference>
<feature type="compositionally biased region" description="Low complexity" evidence="5">
    <location>
        <begin position="488"/>
        <end position="500"/>
    </location>
</feature>
<feature type="compositionally biased region" description="Polar residues" evidence="5">
    <location>
        <begin position="108"/>
        <end position="118"/>
    </location>
</feature>
<feature type="region of interest" description="Disordered" evidence="5">
    <location>
        <begin position="1"/>
        <end position="152"/>
    </location>
</feature>
<keyword evidence="8" id="KW-1185">Reference proteome</keyword>
<evidence type="ECO:0000256" key="2">
    <source>
        <dbReference type="ARBA" id="ARBA00022771"/>
    </source>
</evidence>
<evidence type="ECO:0000259" key="6">
    <source>
        <dbReference type="PROSITE" id="PS50178"/>
    </source>
</evidence>
<dbReference type="STRING" id="5364.A0A5C3NCW8"/>
<keyword evidence="1" id="KW-0479">Metal-binding</keyword>
<evidence type="ECO:0000313" key="7">
    <source>
        <dbReference type="EMBL" id="TFK55163.1"/>
    </source>
</evidence>
<dbReference type="GO" id="GO:0008270">
    <property type="term" value="F:zinc ion binding"/>
    <property type="evidence" value="ECO:0007669"/>
    <property type="project" value="UniProtKB-KW"/>
</dbReference>
<feature type="region of interest" description="Disordered" evidence="5">
    <location>
        <begin position="560"/>
        <end position="580"/>
    </location>
</feature>
<dbReference type="OrthoDB" id="166134at2759"/>
<feature type="compositionally biased region" description="Basic and acidic residues" evidence="5">
    <location>
        <begin position="198"/>
        <end position="212"/>
    </location>
</feature>
<dbReference type="InterPro" id="IPR013083">
    <property type="entry name" value="Znf_RING/FYVE/PHD"/>
</dbReference>
<dbReference type="InterPro" id="IPR000306">
    <property type="entry name" value="Znf_FYVE"/>
</dbReference>
<dbReference type="Gene3D" id="4.10.860.20">
    <property type="entry name" value="Rabenosyn, Rab binding domain"/>
    <property type="match status" value="1"/>
</dbReference>
<feature type="region of interest" description="Disordered" evidence="5">
    <location>
        <begin position="480"/>
        <end position="508"/>
    </location>
</feature>
<feature type="compositionally biased region" description="Pro residues" evidence="5">
    <location>
        <begin position="74"/>
        <end position="87"/>
    </location>
</feature>
<feature type="region of interest" description="Disordered" evidence="5">
    <location>
        <begin position="188"/>
        <end position="221"/>
    </location>
</feature>
<sequence>MPSSPLRPGGSTHSTPSHSRTTSWTSQPDTHALPPPPPQKDRVLHTIPSIETLAQPAPTHPPHHGPPSLLSAVTPPPRPTSLPPPRLPAKGPSPGVSPSPSPAPSYHQLPQTTPSTPISYTPRLTPTPSYSRSTTPRPSAPYRPGFQPKGVYRPRTDEFLEIRAQRRDVGRIERTRLERRLEKLIQLHFPEPSLSSGGKEKEKGDAGGKERPGAAPLPNKRASSFWDMESFSFKGGAGDLFKGVLMQNQAQAGKVDVRAAEQNITPWQDDAEVSACPLCSASFHPLTNRKHHCRLCGRIICSLPAKMPQRPQPCSLLFVVNEQRKIEEVGEGVDYGVRKRSTGGGGAQGGGGEEEKFLKGVRVCRGCRGVLLQQQYAQEVRQVPTFVRLYEAFITLEKDIEDTLPQFQELLVSLSNDEQPTKEASAIRKHLLDSFAQYDVLAKRIRKAPCPKGSSQERVQAAVLTRANLFLQRHMLPLQSVSRPSAKSSTPSTPVSESEPAIGPQIDPDSELAKRLQPLLEQEALLEGYVAEATAHRKFEDARTLKGSLREIRGEIGRMVRGADVAGEGGGARRKRGSRG</sequence>
<name>A0A5C3NCW8_9AGAM</name>
<evidence type="ECO:0000256" key="1">
    <source>
        <dbReference type="ARBA" id="ARBA00022723"/>
    </source>
</evidence>
<gene>
    <name evidence="7" type="ORF">OE88DRAFT_1623970</name>
</gene>
<dbReference type="PANTHER" id="PTHR13510:SF44">
    <property type="entry name" value="RABENOSYN-5"/>
    <property type="match status" value="1"/>
</dbReference>
<keyword evidence="2 4" id="KW-0863">Zinc-finger</keyword>
<dbReference type="InterPro" id="IPR017455">
    <property type="entry name" value="Znf_FYVE-rel"/>
</dbReference>
<dbReference type="InterPro" id="IPR011011">
    <property type="entry name" value="Znf_FYVE_PHD"/>
</dbReference>
<dbReference type="CDD" id="cd15737">
    <property type="entry name" value="FYVE2_Vac1p_like"/>
    <property type="match status" value="1"/>
</dbReference>
<keyword evidence="3" id="KW-0862">Zinc</keyword>
<evidence type="ECO:0000256" key="4">
    <source>
        <dbReference type="PROSITE-ProRule" id="PRU00091"/>
    </source>
</evidence>
<evidence type="ECO:0000313" key="8">
    <source>
        <dbReference type="Proteomes" id="UP000305948"/>
    </source>
</evidence>
<protein>
    <recommendedName>
        <fullName evidence="6">FYVE-type domain-containing protein</fullName>
    </recommendedName>
</protein>